<keyword evidence="3" id="KW-1185">Reference proteome</keyword>
<evidence type="ECO:0000259" key="1">
    <source>
        <dbReference type="Pfam" id="PF10543"/>
    </source>
</evidence>
<dbReference type="RefSeq" id="WP_036185018.1">
    <property type="nucleotide sequence ID" value="NZ_AVDA01000008.1"/>
</dbReference>
<dbReference type="eggNOG" id="ENOG5032DEK">
    <property type="taxonomic scope" value="Bacteria"/>
</dbReference>
<name>A0A0A3I2L5_9BACL</name>
<evidence type="ECO:0000313" key="3">
    <source>
        <dbReference type="Proteomes" id="UP000030416"/>
    </source>
</evidence>
<gene>
    <name evidence="2" type="ORF">CD29_07970</name>
</gene>
<proteinExistence type="predicted"/>
<sequence>MEYQDLLVVTTYRLAETFQCSAEKLIWNFLQHEDQFVEGVHYYQLNAQELESLELRYPQEFTECVSPFLWTLEGMYKHAQLLTGIEAWRAYMNFVYLHFSDSEELKEAVHILENATKQLEALYIYRICEKEWNAQ</sequence>
<organism evidence="2 3">
    <name type="scientific">Ureibacillus manganicus DSM 26584</name>
    <dbReference type="NCBI Taxonomy" id="1384049"/>
    <lineage>
        <taxon>Bacteria</taxon>
        <taxon>Bacillati</taxon>
        <taxon>Bacillota</taxon>
        <taxon>Bacilli</taxon>
        <taxon>Bacillales</taxon>
        <taxon>Caryophanaceae</taxon>
        <taxon>Ureibacillus</taxon>
    </lineage>
</organism>
<protein>
    <recommendedName>
        <fullName evidence="1">KilA-N DNA-binding domain-containing protein</fullName>
    </recommendedName>
</protein>
<evidence type="ECO:0000313" key="2">
    <source>
        <dbReference type="EMBL" id="KGR78954.1"/>
    </source>
</evidence>
<dbReference type="AlphaFoldDB" id="A0A0A3I2L5"/>
<dbReference type="Pfam" id="PF10543">
    <property type="entry name" value="ORF6N"/>
    <property type="match status" value="1"/>
</dbReference>
<accession>A0A0A3I2L5</accession>
<dbReference type="EMBL" id="JPVN01000008">
    <property type="protein sequence ID" value="KGR78954.1"/>
    <property type="molecule type" value="Genomic_DNA"/>
</dbReference>
<feature type="domain" description="KilA-N DNA-binding" evidence="1">
    <location>
        <begin position="2"/>
        <end position="80"/>
    </location>
</feature>
<reference evidence="2 3" key="1">
    <citation type="submission" date="2014-02" db="EMBL/GenBank/DDBJ databases">
        <title>Draft genome sequence of Lysinibacillus manganicus DSM 26584T.</title>
        <authorList>
            <person name="Zhang F."/>
            <person name="Wang G."/>
            <person name="Zhang L."/>
        </authorList>
    </citation>
    <scope>NUCLEOTIDE SEQUENCE [LARGE SCALE GENOMIC DNA]</scope>
    <source>
        <strain evidence="2 3">DSM 26584</strain>
    </source>
</reference>
<dbReference type="Proteomes" id="UP000030416">
    <property type="component" value="Unassembled WGS sequence"/>
</dbReference>
<comment type="caution">
    <text evidence="2">The sequence shown here is derived from an EMBL/GenBank/DDBJ whole genome shotgun (WGS) entry which is preliminary data.</text>
</comment>
<dbReference type="InterPro" id="IPR018873">
    <property type="entry name" value="KilA-N_DNA-bd_domain"/>
</dbReference>